<gene>
    <name evidence="1" type="ORF">DPMN_107370</name>
</gene>
<comment type="caution">
    <text evidence="1">The sequence shown here is derived from an EMBL/GenBank/DDBJ whole genome shotgun (WGS) entry which is preliminary data.</text>
</comment>
<proteinExistence type="predicted"/>
<accession>A0A9D4K6L3</accession>
<evidence type="ECO:0000313" key="2">
    <source>
        <dbReference type="Proteomes" id="UP000828390"/>
    </source>
</evidence>
<dbReference type="Proteomes" id="UP000828390">
    <property type="component" value="Unassembled WGS sequence"/>
</dbReference>
<dbReference type="EMBL" id="JAIWYP010000004">
    <property type="protein sequence ID" value="KAH3834052.1"/>
    <property type="molecule type" value="Genomic_DNA"/>
</dbReference>
<name>A0A9D4K6L3_DREPO</name>
<organism evidence="1 2">
    <name type="scientific">Dreissena polymorpha</name>
    <name type="common">Zebra mussel</name>
    <name type="synonym">Mytilus polymorpha</name>
    <dbReference type="NCBI Taxonomy" id="45954"/>
    <lineage>
        <taxon>Eukaryota</taxon>
        <taxon>Metazoa</taxon>
        <taxon>Spiralia</taxon>
        <taxon>Lophotrochozoa</taxon>
        <taxon>Mollusca</taxon>
        <taxon>Bivalvia</taxon>
        <taxon>Autobranchia</taxon>
        <taxon>Heteroconchia</taxon>
        <taxon>Euheterodonta</taxon>
        <taxon>Imparidentia</taxon>
        <taxon>Neoheterodontei</taxon>
        <taxon>Myida</taxon>
        <taxon>Dreissenoidea</taxon>
        <taxon>Dreissenidae</taxon>
        <taxon>Dreissena</taxon>
    </lineage>
</organism>
<dbReference type="AlphaFoldDB" id="A0A9D4K6L3"/>
<sequence>MRSYLRASKLYLRYLTMNNRAIMEGATSLTPTSIAFSTKPAKGNRSRYASNKGPKTTGILVYIVSLHIYQTSLAAVSIPDIWETPTVWVIVKQETGTKRATTTQSHSLAKAVVKQMKSQHDLAILDLSKVFDNVPHQRRLTKLHHHGILKETWELIRAFLVDRRHSTIWNLYYKDHIYDLEMVQIIAARYVTNQYHITSSVSSTTNRIQ</sequence>
<protein>
    <recommendedName>
        <fullName evidence="3">Reverse transcriptase domain-containing protein</fullName>
    </recommendedName>
</protein>
<evidence type="ECO:0008006" key="3">
    <source>
        <dbReference type="Google" id="ProtNLM"/>
    </source>
</evidence>
<reference evidence="1" key="1">
    <citation type="journal article" date="2019" name="bioRxiv">
        <title>The Genome of the Zebra Mussel, Dreissena polymorpha: A Resource for Invasive Species Research.</title>
        <authorList>
            <person name="McCartney M.A."/>
            <person name="Auch B."/>
            <person name="Kono T."/>
            <person name="Mallez S."/>
            <person name="Zhang Y."/>
            <person name="Obille A."/>
            <person name="Becker A."/>
            <person name="Abrahante J.E."/>
            <person name="Garbe J."/>
            <person name="Badalamenti J.P."/>
            <person name="Herman A."/>
            <person name="Mangelson H."/>
            <person name="Liachko I."/>
            <person name="Sullivan S."/>
            <person name="Sone E.D."/>
            <person name="Koren S."/>
            <person name="Silverstein K.A.T."/>
            <person name="Beckman K.B."/>
            <person name="Gohl D.M."/>
        </authorList>
    </citation>
    <scope>NUCLEOTIDE SEQUENCE</scope>
    <source>
        <strain evidence="1">Duluth1</strain>
        <tissue evidence="1">Whole animal</tissue>
    </source>
</reference>
<reference evidence="1" key="2">
    <citation type="submission" date="2020-11" db="EMBL/GenBank/DDBJ databases">
        <authorList>
            <person name="McCartney M.A."/>
            <person name="Auch B."/>
            <person name="Kono T."/>
            <person name="Mallez S."/>
            <person name="Becker A."/>
            <person name="Gohl D.M."/>
            <person name="Silverstein K.A.T."/>
            <person name="Koren S."/>
            <person name="Bechman K.B."/>
            <person name="Herman A."/>
            <person name="Abrahante J.E."/>
            <person name="Garbe J."/>
        </authorList>
    </citation>
    <scope>NUCLEOTIDE SEQUENCE</scope>
    <source>
        <strain evidence="1">Duluth1</strain>
        <tissue evidence="1">Whole animal</tissue>
    </source>
</reference>
<keyword evidence="2" id="KW-1185">Reference proteome</keyword>
<evidence type="ECO:0000313" key="1">
    <source>
        <dbReference type="EMBL" id="KAH3834052.1"/>
    </source>
</evidence>